<proteinExistence type="predicted"/>
<dbReference type="EMBL" id="KD187226">
    <property type="protein sequence ID" value="EMS54004.1"/>
    <property type="molecule type" value="Genomic_DNA"/>
</dbReference>
<protein>
    <submittedName>
        <fullName evidence="2">Uncharacterized protein</fullName>
    </submittedName>
</protein>
<accession>M8A0V2</accession>
<evidence type="ECO:0000256" key="1">
    <source>
        <dbReference type="SAM" id="MobiDB-lite"/>
    </source>
</evidence>
<feature type="compositionally biased region" description="Basic and acidic residues" evidence="1">
    <location>
        <begin position="68"/>
        <end position="84"/>
    </location>
</feature>
<sequence length="203" mass="21741">MKSYFSSVAATEVSTPGVLAGGNEGAERSEATPENETNAEMGPPPLTSNNPPSISTRESNIPDSARGQLREGDIQPDPRLRKPIESNGTTAFIRTLEMLLEGYPREDGVQPAAEGRCPVLEDCAGRGEALLGGAAARGVQPRRCLRLPRLATFRVGFQASGVICSSRFWFLINEPPAINTQDVQKKVANATGLPENLHVLIFS</sequence>
<dbReference type="AlphaFoldDB" id="M8A0V2"/>
<reference evidence="2" key="1">
    <citation type="journal article" date="2013" name="Nature">
        <title>Draft genome of the wheat A-genome progenitor Triticum urartu.</title>
        <authorList>
            <person name="Ling H.Q."/>
            <person name="Zhao S."/>
            <person name="Liu D."/>
            <person name="Wang J."/>
            <person name="Sun H."/>
            <person name="Zhang C."/>
            <person name="Fan H."/>
            <person name="Li D."/>
            <person name="Dong L."/>
            <person name="Tao Y."/>
            <person name="Gao C."/>
            <person name="Wu H."/>
            <person name="Li Y."/>
            <person name="Cui Y."/>
            <person name="Guo X."/>
            <person name="Zheng S."/>
            <person name="Wang B."/>
            <person name="Yu K."/>
            <person name="Liang Q."/>
            <person name="Yang W."/>
            <person name="Lou X."/>
            <person name="Chen J."/>
            <person name="Feng M."/>
            <person name="Jian J."/>
            <person name="Zhang X."/>
            <person name="Luo G."/>
            <person name="Jiang Y."/>
            <person name="Liu J."/>
            <person name="Wang Z."/>
            <person name="Sha Y."/>
            <person name="Zhang B."/>
            <person name="Wu H."/>
            <person name="Tang D."/>
            <person name="Shen Q."/>
            <person name="Xue P."/>
            <person name="Zou S."/>
            <person name="Wang X."/>
            <person name="Liu X."/>
            <person name="Wang F."/>
            <person name="Yang Y."/>
            <person name="An X."/>
            <person name="Dong Z."/>
            <person name="Zhang K."/>
            <person name="Zhang X."/>
            <person name="Luo M.C."/>
            <person name="Dvorak J."/>
            <person name="Tong Y."/>
            <person name="Wang J."/>
            <person name="Yang H."/>
            <person name="Li Z."/>
            <person name="Wang D."/>
            <person name="Zhang A."/>
            <person name="Wang J."/>
        </authorList>
    </citation>
    <scope>NUCLEOTIDE SEQUENCE</scope>
</reference>
<feature type="compositionally biased region" description="Polar residues" evidence="1">
    <location>
        <begin position="47"/>
        <end position="62"/>
    </location>
</feature>
<name>M8A0V2_TRIUA</name>
<gene>
    <name evidence="2" type="ORF">TRIUR3_11166</name>
</gene>
<feature type="region of interest" description="Disordered" evidence="1">
    <location>
        <begin position="1"/>
        <end position="87"/>
    </location>
</feature>
<evidence type="ECO:0000313" key="2">
    <source>
        <dbReference type="EMBL" id="EMS54004.1"/>
    </source>
</evidence>
<feature type="compositionally biased region" description="Polar residues" evidence="1">
    <location>
        <begin position="1"/>
        <end position="14"/>
    </location>
</feature>
<organism evidence="2">
    <name type="scientific">Triticum urartu</name>
    <name type="common">Red wild einkorn</name>
    <name type="synonym">Crithodium urartu</name>
    <dbReference type="NCBI Taxonomy" id="4572"/>
    <lineage>
        <taxon>Eukaryota</taxon>
        <taxon>Viridiplantae</taxon>
        <taxon>Streptophyta</taxon>
        <taxon>Embryophyta</taxon>
        <taxon>Tracheophyta</taxon>
        <taxon>Spermatophyta</taxon>
        <taxon>Magnoliopsida</taxon>
        <taxon>Liliopsida</taxon>
        <taxon>Poales</taxon>
        <taxon>Poaceae</taxon>
        <taxon>BOP clade</taxon>
        <taxon>Pooideae</taxon>
        <taxon>Triticodae</taxon>
        <taxon>Triticeae</taxon>
        <taxon>Triticinae</taxon>
        <taxon>Triticum</taxon>
    </lineage>
</organism>